<dbReference type="KEGG" id="psco:LY89DRAFT_744353"/>
<feature type="transmembrane region" description="Helical" evidence="1">
    <location>
        <begin position="231"/>
        <end position="251"/>
    </location>
</feature>
<keyword evidence="2" id="KW-0732">Signal</keyword>
<organism evidence="3 4">
    <name type="scientific">Mollisia scopiformis</name>
    <name type="common">Conifer needle endophyte fungus</name>
    <name type="synonym">Phialocephala scopiformis</name>
    <dbReference type="NCBI Taxonomy" id="149040"/>
    <lineage>
        <taxon>Eukaryota</taxon>
        <taxon>Fungi</taxon>
        <taxon>Dikarya</taxon>
        <taxon>Ascomycota</taxon>
        <taxon>Pezizomycotina</taxon>
        <taxon>Leotiomycetes</taxon>
        <taxon>Helotiales</taxon>
        <taxon>Mollisiaceae</taxon>
        <taxon>Mollisia</taxon>
    </lineage>
</organism>
<keyword evidence="4" id="KW-1185">Reference proteome</keyword>
<gene>
    <name evidence="3" type="ORF">LY89DRAFT_744353</name>
</gene>
<dbReference type="Proteomes" id="UP000070700">
    <property type="component" value="Unassembled WGS sequence"/>
</dbReference>
<feature type="transmembrane region" description="Helical" evidence="1">
    <location>
        <begin position="79"/>
        <end position="98"/>
    </location>
</feature>
<feature type="signal peptide" evidence="2">
    <location>
        <begin position="1"/>
        <end position="21"/>
    </location>
</feature>
<name>A0A194XUE4_MOLSC</name>
<feature type="chain" id="PRO_5008268609" evidence="2">
    <location>
        <begin position="22"/>
        <end position="412"/>
    </location>
</feature>
<dbReference type="RefSeq" id="XP_018078188.1">
    <property type="nucleotide sequence ID" value="XM_018221032.1"/>
</dbReference>
<dbReference type="AlphaFoldDB" id="A0A194XUE4"/>
<accession>A0A194XUE4</accession>
<evidence type="ECO:0000313" key="3">
    <source>
        <dbReference type="EMBL" id="KUJ23833.1"/>
    </source>
</evidence>
<evidence type="ECO:0000313" key="4">
    <source>
        <dbReference type="Proteomes" id="UP000070700"/>
    </source>
</evidence>
<dbReference type="EMBL" id="KQ947404">
    <property type="protein sequence ID" value="KUJ23833.1"/>
    <property type="molecule type" value="Genomic_DNA"/>
</dbReference>
<dbReference type="InParanoid" id="A0A194XUE4"/>
<dbReference type="GeneID" id="28830758"/>
<keyword evidence="1" id="KW-0472">Membrane</keyword>
<keyword evidence="1" id="KW-0812">Transmembrane</keyword>
<reference evidence="3 4" key="1">
    <citation type="submission" date="2015-10" db="EMBL/GenBank/DDBJ databases">
        <title>Full genome of DAOMC 229536 Phialocephala scopiformis, a fungal endophyte of spruce producing the potent anti-insectan compound rugulosin.</title>
        <authorList>
            <consortium name="DOE Joint Genome Institute"/>
            <person name="Walker A.K."/>
            <person name="Frasz S.L."/>
            <person name="Seifert K.A."/>
            <person name="Miller J.D."/>
            <person name="Mondo S.J."/>
            <person name="Labutti K."/>
            <person name="Lipzen A."/>
            <person name="Dockter R."/>
            <person name="Kennedy M."/>
            <person name="Grigoriev I.V."/>
            <person name="Spatafora J.W."/>
        </authorList>
    </citation>
    <scope>NUCLEOTIDE SEQUENCE [LARGE SCALE GENOMIC DNA]</scope>
    <source>
        <strain evidence="3 4">CBS 120377</strain>
    </source>
</reference>
<proteinExistence type="predicted"/>
<evidence type="ECO:0000256" key="1">
    <source>
        <dbReference type="SAM" id="Phobius"/>
    </source>
</evidence>
<sequence>MAPLNYLLALFLLLISQLVMANPLPTPQEGSSCPTFGAYECSDDGNCILICDYTGTWIVNDYCYPREHCEEINGSPYCVGMFSLFHLIAILLAVAFHLTGVSAQAPQGNGPTATLGAACDTPGDYLCSDDWANILVCDAEYVWLLNNVCYTAPDYSEGCGYPGGTTIPYCWYLLARRFSSVFLSSVSFFFFINIDQHPFFQLQHIIATSTKPHNYHFNACKNSPGLPIKMFFILVFLCSLLAAFAIEHFYLRMFTPPPVVNKCASCASKKSSRCCELQYCLMFPLANALIIIDVVRTASLSLAPLPLALSILFHKRILTLEADSSWSEVAGTPSMLSANSLQIQSTPKTTSAEILHCALDLGLLGNWLAFSLFLMVRMGAMDGVVLVGLTLNFGCWVMILREKSKSVAVFSQ</sequence>
<protein>
    <submittedName>
        <fullName evidence="3">Uncharacterized protein</fullName>
    </submittedName>
</protein>
<evidence type="ECO:0000256" key="2">
    <source>
        <dbReference type="SAM" id="SignalP"/>
    </source>
</evidence>
<feature type="transmembrane region" description="Helical" evidence="1">
    <location>
        <begin position="380"/>
        <end position="400"/>
    </location>
</feature>
<keyword evidence="1" id="KW-1133">Transmembrane helix</keyword>